<dbReference type="AlphaFoldDB" id="U9TMQ1"/>
<dbReference type="HOGENOM" id="CLU_1816799_0_0_1"/>
<dbReference type="EMBL" id="KI290183">
    <property type="protein sequence ID" value="ESA07553.1"/>
    <property type="molecule type" value="Genomic_DNA"/>
</dbReference>
<proteinExistence type="predicted"/>
<name>U9TMQ1_RHIID</name>
<evidence type="ECO:0000313" key="1">
    <source>
        <dbReference type="EMBL" id="ESA07553.1"/>
    </source>
</evidence>
<reference evidence="1" key="1">
    <citation type="submission" date="2013-07" db="EMBL/GenBank/DDBJ databases">
        <title>The genome of an arbuscular mycorrhizal fungus provides insights into the evolution of the oldest plant symbiosis.</title>
        <authorList>
            <consortium name="DOE Joint Genome Institute"/>
            <person name="Tisserant E."/>
            <person name="Malbreil M."/>
            <person name="Kuo A."/>
            <person name="Kohler A."/>
            <person name="Symeonidi A."/>
            <person name="Balestrini R."/>
            <person name="Charron P."/>
            <person name="Duensing N."/>
            <person name="Frei-dit-Frey N."/>
            <person name="Gianinazzi-Pearson V."/>
            <person name="Gilbert B."/>
            <person name="Handa Y."/>
            <person name="Hijri M."/>
            <person name="Kaul R."/>
            <person name="Kawaguchi M."/>
            <person name="Krajinski F."/>
            <person name="Lammers P."/>
            <person name="Lapierre D."/>
            <person name="Masclaux F.G."/>
            <person name="Murat C."/>
            <person name="Morin E."/>
            <person name="Ndikumana S."/>
            <person name="Pagni M."/>
            <person name="Petitpierre D."/>
            <person name="Requena N."/>
            <person name="Rosikiewicz P."/>
            <person name="Riley R."/>
            <person name="Saito K."/>
            <person name="San Clemente H."/>
            <person name="Shapiro H."/>
            <person name="van Tuinen D."/>
            <person name="Becard G."/>
            <person name="Bonfante P."/>
            <person name="Paszkowski U."/>
            <person name="Shachar-Hill Y."/>
            <person name="Young J.P."/>
            <person name="Sanders I.R."/>
            <person name="Henrissat B."/>
            <person name="Rensing S.A."/>
            <person name="Grigoriev I.V."/>
            <person name="Corradi N."/>
            <person name="Roux C."/>
            <person name="Martin F."/>
        </authorList>
    </citation>
    <scope>NUCLEOTIDE SEQUENCE</scope>
    <source>
        <strain evidence="1">DAOM 197198</strain>
    </source>
</reference>
<gene>
    <name evidence="1" type="ORF">GLOINDRAFT_84878</name>
</gene>
<organism evidence="1">
    <name type="scientific">Rhizophagus irregularis (strain DAOM 181602 / DAOM 197198 / MUCL 43194)</name>
    <name type="common">Arbuscular mycorrhizal fungus</name>
    <name type="synonym">Glomus intraradices</name>
    <dbReference type="NCBI Taxonomy" id="747089"/>
    <lineage>
        <taxon>Eukaryota</taxon>
        <taxon>Fungi</taxon>
        <taxon>Fungi incertae sedis</taxon>
        <taxon>Mucoromycota</taxon>
        <taxon>Glomeromycotina</taxon>
        <taxon>Glomeromycetes</taxon>
        <taxon>Glomerales</taxon>
        <taxon>Glomeraceae</taxon>
        <taxon>Rhizophagus</taxon>
    </lineage>
</organism>
<protein>
    <submittedName>
        <fullName evidence="1">Uncharacterized protein</fullName>
    </submittedName>
</protein>
<accession>U9TMQ1</accession>
<sequence>MHVAEEFFHLCQMSAESHEIKCSCWHRRKLLKQTEPMFRRLKNRGNPGLFRLKSDLYTIHFLSARFWRKLFLIRKQVFNAKTEAVDGLAKAAVRATLEGVNKLTVYYKWYRVTYNPSQELSNAGQRYPILVMFSNESSNTAI</sequence>